<dbReference type="EMBL" id="CP001576">
    <property type="protein sequence ID" value="ACO69918.1"/>
    <property type="molecule type" value="Genomic_DNA"/>
</dbReference>
<dbReference type="OMA" id="IPDAVWG"/>
<feature type="compositionally biased region" description="Acidic residues" evidence="1">
    <location>
        <begin position="166"/>
        <end position="175"/>
    </location>
</feature>
<dbReference type="AlphaFoldDB" id="C1FI23"/>
<dbReference type="Pfam" id="PF03909">
    <property type="entry name" value="BSD"/>
    <property type="match status" value="1"/>
</dbReference>
<evidence type="ECO:0000256" key="1">
    <source>
        <dbReference type="SAM" id="MobiDB-lite"/>
    </source>
</evidence>
<proteinExistence type="predicted"/>
<sequence>MDFFRKAADAVGGLILDSDSDSESERGGAAAGRAGRRTAAEKNDKTPMDDHWTDGGMDLGADARGASGSDDGAPPEGADGSFETSDDEGDEKLIPDAVWGALAAARGKISEVASTVRADVASAVEVVRHDLSEFNDRAVDETAAFAGDVAAAEYSAGLGLDANLGDGDDDDDTAGDDGPRLDPDVARAFDATVDALDDVGHRVEDFGVRVLGASKRFFKNLKEELALDDEDDDEDDEDDGGGFTSRVGLGAGAAAAAGGGLAAKFASDRASSKPRAGSSNAANPNPNPNPGRPKPQTLEQRVAAMQRDSATYCDEPEDLAGFERWTSGFDADSPTVLDEIESVLEGNAFMAELQARIVPLVVTREEFWQRYFYALRRIKLEFGVEKEEEDEKDEKQEEKKKEEKEEKKKKEEEKKEEDEEEKKEEEQEEKKKEKEEDEEGGKQIESENAEEAPEAHFETAKPPAHPRVAAVSAADSADESGVTSDGSWTKVQSDGEIVEKEAATAEGRMKGVDDSAPAEKTGREKEAVAPPVAKEPAAADDEIDEDWGMDSD</sequence>
<feature type="compositionally biased region" description="Polar residues" evidence="1">
    <location>
        <begin position="481"/>
        <end position="492"/>
    </location>
</feature>
<protein>
    <recommendedName>
        <fullName evidence="2">BSD domain-containing protein</fullName>
    </recommendedName>
</protein>
<accession>C1FI23</accession>
<feature type="region of interest" description="Disordered" evidence="1">
    <location>
        <begin position="14"/>
        <end position="93"/>
    </location>
</feature>
<dbReference type="Gene3D" id="1.10.3970.10">
    <property type="entry name" value="BSD domain"/>
    <property type="match status" value="1"/>
</dbReference>
<evidence type="ECO:0000313" key="3">
    <source>
        <dbReference type="EMBL" id="ACO69918.1"/>
    </source>
</evidence>
<feature type="region of interest" description="Disordered" evidence="1">
    <location>
        <begin position="266"/>
        <end position="305"/>
    </location>
</feature>
<feature type="compositionally biased region" description="Acidic residues" evidence="1">
    <location>
        <begin position="538"/>
        <end position="552"/>
    </location>
</feature>
<keyword evidence="4" id="KW-1185">Reference proteome</keyword>
<feature type="region of interest" description="Disordered" evidence="1">
    <location>
        <begin position="160"/>
        <end position="184"/>
    </location>
</feature>
<dbReference type="InterPro" id="IPR035925">
    <property type="entry name" value="BSD_dom_sf"/>
</dbReference>
<gene>
    <name evidence="3" type="ORF">MICPUN_108976</name>
</gene>
<feature type="region of interest" description="Disordered" evidence="1">
    <location>
        <begin position="385"/>
        <end position="552"/>
    </location>
</feature>
<dbReference type="PANTHER" id="PTHR16019:SF5">
    <property type="entry name" value="BSD DOMAIN-CONTAINING PROTEIN 1"/>
    <property type="match status" value="1"/>
</dbReference>
<dbReference type="PROSITE" id="PS50858">
    <property type="entry name" value="BSD"/>
    <property type="match status" value="1"/>
</dbReference>
<dbReference type="Proteomes" id="UP000002009">
    <property type="component" value="Chromosome 10"/>
</dbReference>
<dbReference type="PANTHER" id="PTHR16019">
    <property type="entry name" value="SYNAPSE-ASSOCIATED PROTEIN"/>
    <property type="match status" value="1"/>
</dbReference>
<dbReference type="InParanoid" id="C1FI23"/>
<feature type="compositionally biased region" description="Basic and acidic residues" evidence="1">
    <location>
        <begin position="497"/>
        <end position="513"/>
    </location>
</feature>
<dbReference type="GeneID" id="8246669"/>
<dbReference type="eggNOG" id="KOG2690">
    <property type="taxonomic scope" value="Eukaryota"/>
</dbReference>
<dbReference type="RefSeq" id="XP_002508660.1">
    <property type="nucleotide sequence ID" value="XM_002508614.1"/>
</dbReference>
<dbReference type="InterPro" id="IPR051494">
    <property type="entry name" value="BSD_domain-containing"/>
</dbReference>
<feature type="compositionally biased region" description="Basic and acidic residues" evidence="1">
    <location>
        <begin position="393"/>
        <end position="413"/>
    </location>
</feature>
<organism evidence="3 4">
    <name type="scientific">Micromonas commoda (strain RCC299 / NOUM17 / CCMP2709)</name>
    <name type="common">Picoplanktonic green alga</name>
    <dbReference type="NCBI Taxonomy" id="296587"/>
    <lineage>
        <taxon>Eukaryota</taxon>
        <taxon>Viridiplantae</taxon>
        <taxon>Chlorophyta</taxon>
        <taxon>Mamiellophyceae</taxon>
        <taxon>Mamiellales</taxon>
        <taxon>Mamiellaceae</taxon>
        <taxon>Micromonas</taxon>
    </lineage>
</organism>
<dbReference type="GO" id="GO:0005737">
    <property type="term" value="C:cytoplasm"/>
    <property type="evidence" value="ECO:0007669"/>
    <property type="project" value="TreeGrafter"/>
</dbReference>
<dbReference type="InterPro" id="IPR005607">
    <property type="entry name" value="BSD_dom"/>
</dbReference>
<feature type="compositionally biased region" description="Acidic residues" evidence="1">
    <location>
        <begin position="414"/>
        <end position="423"/>
    </location>
</feature>
<dbReference type="SMART" id="SM00751">
    <property type="entry name" value="BSD"/>
    <property type="match status" value="1"/>
</dbReference>
<dbReference type="OrthoDB" id="498983at2759"/>
<evidence type="ECO:0000259" key="2">
    <source>
        <dbReference type="PROSITE" id="PS50858"/>
    </source>
</evidence>
<feature type="compositionally biased region" description="Low complexity" evidence="1">
    <location>
        <begin position="274"/>
        <end position="284"/>
    </location>
</feature>
<dbReference type="SUPFAM" id="SSF140383">
    <property type="entry name" value="BSD domain-like"/>
    <property type="match status" value="1"/>
</dbReference>
<dbReference type="KEGG" id="mis:MICPUN_108976"/>
<feature type="compositionally biased region" description="Basic and acidic residues" evidence="1">
    <location>
        <begin position="38"/>
        <end position="53"/>
    </location>
</feature>
<evidence type="ECO:0000313" key="4">
    <source>
        <dbReference type="Proteomes" id="UP000002009"/>
    </source>
</evidence>
<name>C1FI23_MICCC</name>
<feature type="domain" description="BSD" evidence="2">
    <location>
        <begin position="338"/>
        <end position="379"/>
    </location>
</feature>
<feature type="compositionally biased region" description="Basic and acidic residues" evidence="1">
    <location>
        <begin position="424"/>
        <end position="445"/>
    </location>
</feature>
<reference evidence="3 4" key="1">
    <citation type="journal article" date="2009" name="Science">
        <title>Green evolution and dynamic adaptations revealed by genomes of the marine picoeukaryotes Micromonas.</title>
        <authorList>
            <person name="Worden A.Z."/>
            <person name="Lee J.H."/>
            <person name="Mock T."/>
            <person name="Rouze P."/>
            <person name="Simmons M.P."/>
            <person name="Aerts A.L."/>
            <person name="Allen A.E."/>
            <person name="Cuvelier M.L."/>
            <person name="Derelle E."/>
            <person name="Everett M.V."/>
            <person name="Foulon E."/>
            <person name="Grimwood J."/>
            <person name="Gundlach H."/>
            <person name="Henrissat B."/>
            <person name="Napoli C."/>
            <person name="McDonald S.M."/>
            <person name="Parker M.S."/>
            <person name="Rombauts S."/>
            <person name="Salamov A."/>
            <person name="Von Dassow P."/>
            <person name="Badger J.H."/>
            <person name="Coutinho P.M."/>
            <person name="Demir E."/>
            <person name="Dubchak I."/>
            <person name="Gentemann C."/>
            <person name="Eikrem W."/>
            <person name="Gready J.E."/>
            <person name="John U."/>
            <person name="Lanier W."/>
            <person name="Lindquist E.A."/>
            <person name="Lucas S."/>
            <person name="Mayer K.F."/>
            <person name="Moreau H."/>
            <person name="Not F."/>
            <person name="Otillar R."/>
            <person name="Panaud O."/>
            <person name="Pangilinan J."/>
            <person name="Paulsen I."/>
            <person name="Piegu B."/>
            <person name="Poliakov A."/>
            <person name="Robbens S."/>
            <person name="Schmutz J."/>
            <person name="Toulza E."/>
            <person name="Wyss T."/>
            <person name="Zelensky A."/>
            <person name="Zhou K."/>
            <person name="Armbrust E.V."/>
            <person name="Bhattacharya D."/>
            <person name="Goodenough U.W."/>
            <person name="Van de Peer Y."/>
            <person name="Grigoriev I.V."/>
        </authorList>
    </citation>
    <scope>NUCLEOTIDE SEQUENCE [LARGE SCALE GENOMIC DNA]</scope>
    <source>
        <strain evidence="4">RCC299 / NOUM17</strain>
    </source>
</reference>